<evidence type="ECO:0000313" key="1">
    <source>
        <dbReference type="Proteomes" id="UP000887579"/>
    </source>
</evidence>
<accession>A0AC34FYV1</accession>
<dbReference type="Proteomes" id="UP000887579">
    <property type="component" value="Unplaced"/>
</dbReference>
<dbReference type="WBParaSite" id="ES5_v2.g22569.t1">
    <property type="protein sequence ID" value="ES5_v2.g22569.t1"/>
    <property type="gene ID" value="ES5_v2.g22569"/>
</dbReference>
<name>A0AC34FYV1_9BILA</name>
<reference evidence="2" key="1">
    <citation type="submission" date="2022-11" db="UniProtKB">
        <authorList>
            <consortium name="WormBaseParasite"/>
        </authorList>
    </citation>
    <scope>IDENTIFICATION</scope>
</reference>
<protein>
    <submittedName>
        <fullName evidence="2">Ferroxidase</fullName>
    </submittedName>
</protein>
<evidence type="ECO:0000313" key="2">
    <source>
        <dbReference type="WBParaSite" id="ES5_v2.g22569.t1"/>
    </source>
</evidence>
<proteinExistence type="predicted"/>
<organism evidence="1 2">
    <name type="scientific">Panagrolaimus sp. ES5</name>
    <dbReference type="NCBI Taxonomy" id="591445"/>
    <lineage>
        <taxon>Eukaryota</taxon>
        <taxon>Metazoa</taxon>
        <taxon>Ecdysozoa</taxon>
        <taxon>Nematoda</taxon>
        <taxon>Chromadorea</taxon>
        <taxon>Rhabditida</taxon>
        <taxon>Tylenchina</taxon>
        <taxon>Panagrolaimomorpha</taxon>
        <taxon>Panagrolaimoidea</taxon>
        <taxon>Panagrolaimidae</taxon>
        <taxon>Panagrolaimus</taxon>
    </lineage>
</organism>
<sequence>MLASLRPMCSQWSLFLKRSSCQITTFNQNDYERVAEDTLEHLYDYLDQLPEQVDVEPEYDCSYAMGVFTAKISNKVGTYVINKQSPNRQIWLSSPYSGPKRYDFIDKKWIYSHDNVSMHSLLQKEFEKIFGNDKIRIIQLEKDLAKRV</sequence>